<keyword evidence="1" id="KW-0472">Membrane</keyword>
<evidence type="ECO:0000313" key="3">
    <source>
        <dbReference type="Proteomes" id="UP000183257"/>
    </source>
</evidence>
<feature type="transmembrane region" description="Helical" evidence="1">
    <location>
        <begin position="34"/>
        <end position="52"/>
    </location>
</feature>
<proteinExistence type="predicted"/>
<keyword evidence="3" id="KW-1185">Reference proteome</keyword>
<dbReference type="EMBL" id="FPIY01000001">
    <property type="protein sequence ID" value="SFW22745.1"/>
    <property type="molecule type" value="Genomic_DNA"/>
</dbReference>
<keyword evidence="1" id="KW-0812">Transmembrane</keyword>
<dbReference type="STRING" id="76595.SAMN05660313_00634"/>
<reference evidence="3" key="1">
    <citation type="submission" date="2016-11" db="EMBL/GenBank/DDBJ databases">
        <authorList>
            <person name="Varghese N."/>
            <person name="Submissions S."/>
        </authorList>
    </citation>
    <scope>NUCLEOTIDE SEQUENCE [LARGE SCALE GENOMIC DNA]</scope>
    <source>
        <strain evidence="3">DSM 24786</strain>
    </source>
</reference>
<dbReference type="Proteomes" id="UP000183257">
    <property type="component" value="Unassembled WGS sequence"/>
</dbReference>
<organism evidence="2 3">
    <name type="scientific">Cellulophaga fucicola</name>
    <dbReference type="NCBI Taxonomy" id="76595"/>
    <lineage>
        <taxon>Bacteria</taxon>
        <taxon>Pseudomonadati</taxon>
        <taxon>Bacteroidota</taxon>
        <taxon>Flavobacteriia</taxon>
        <taxon>Flavobacteriales</taxon>
        <taxon>Flavobacteriaceae</taxon>
        <taxon>Cellulophaga</taxon>
    </lineage>
</organism>
<evidence type="ECO:0000313" key="2">
    <source>
        <dbReference type="EMBL" id="SFW22745.1"/>
    </source>
</evidence>
<evidence type="ECO:0000256" key="1">
    <source>
        <dbReference type="SAM" id="Phobius"/>
    </source>
</evidence>
<accession>A0A1K1MI46</accession>
<gene>
    <name evidence="2" type="ORF">SAMN05660313_00634</name>
</gene>
<protein>
    <submittedName>
        <fullName evidence="2">Uncharacterized protein</fullName>
    </submittedName>
</protein>
<dbReference type="RefSeq" id="WP_072302299.1">
    <property type="nucleotide sequence ID" value="NZ_FPIY01000001.1"/>
</dbReference>
<name>A0A1K1MI46_9FLAO</name>
<sequence>MSKKIIPFIVIFFCLLLILMHLLTADYNDLSIGFYVGIISAAAVTVAMIFNIKARNRGEIE</sequence>
<dbReference type="OrthoDB" id="1454117at2"/>
<dbReference type="AlphaFoldDB" id="A0A1K1MI46"/>
<keyword evidence="1" id="KW-1133">Transmembrane helix</keyword>